<dbReference type="Pfam" id="PF07963">
    <property type="entry name" value="N_methyl"/>
    <property type="match status" value="1"/>
</dbReference>
<keyword evidence="2" id="KW-0472">Membrane</keyword>
<dbReference type="NCBIfam" id="TIGR02532">
    <property type="entry name" value="IV_pilin_GFxxxE"/>
    <property type="match status" value="1"/>
</dbReference>
<dbReference type="EMBL" id="JACCBE010000001">
    <property type="protein sequence ID" value="NYD57667.1"/>
    <property type="molecule type" value="Genomic_DNA"/>
</dbReference>
<comment type="caution">
    <text evidence="3">The sequence shown here is derived from an EMBL/GenBank/DDBJ whole genome shotgun (WGS) entry which is preliminary data.</text>
</comment>
<keyword evidence="2" id="KW-1133">Transmembrane helix</keyword>
<sequence length="214" mass="22749">MSAGRPRDAGFSLVEMLVGMALFAVLGTLLLGFAIGTTGVADDVRADSNTSGEARLAVERMTRELRQASEIRSVTIDDEGRVLAFTLGIDFDGQGGVEANAADDPEVLTYTWRPEERSLVLSGGGDSADVLAGGVVKADLRLRSSQWIHDTNGDGTTTWQEIDDSSVSTSDDQLDAAELALIDLVSVELEVQDGDTTRQFVVQADMRNRDGGPA</sequence>
<dbReference type="AlphaFoldDB" id="A0A7Y9JQ52"/>
<evidence type="ECO:0000313" key="3">
    <source>
        <dbReference type="EMBL" id="NYD57667.1"/>
    </source>
</evidence>
<organism evidence="3 4">
    <name type="scientific">Nocardioides marinisabuli</name>
    <dbReference type="NCBI Taxonomy" id="419476"/>
    <lineage>
        <taxon>Bacteria</taxon>
        <taxon>Bacillati</taxon>
        <taxon>Actinomycetota</taxon>
        <taxon>Actinomycetes</taxon>
        <taxon>Propionibacteriales</taxon>
        <taxon>Nocardioidaceae</taxon>
        <taxon>Nocardioides</taxon>
    </lineage>
</organism>
<accession>A0A7Y9JQ52</accession>
<proteinExistence type="predicted"/>
<evidence type="ECO:0000256" key="2">
    <source>
        <dbReference type="SAM" id="Phobius"/>
    </source>
</evidence>
<dbReference type="RefSeq" id="WP_179615399.1">
    <property type="nucleotide sequence ID" value="NZ_CP059163.1"/>
</dbReference>
<feature type="transmembrane region" description="Helical" evidence="2">
    <location>
        <begin position="12"/>
        <end position="35"/>
    </location>
</feature>
<keyword evidence="4" id="KW-1185">Reference proteome</keyword>
<gene>
    <name evidence="3" type="ORF">BKA08_001905</name>
</gene>
<name>A0A7Y9JQ52_9ACTN</name>
<evidence type="ECO:0000256" key="1">
    <source>
        <dbReference type="SAM" id="MobiDB-lite"/>
    </source>
</evidence>
<feature type="region of interest" description="Disordered" evidence="1">
    <location>
        <begin position="150"/>
        <end position="170"/>
    </location>
</feature>
<dbReference type="Proteomes" id="UP000516957">
    <property type="component" value="Unassembled WGS sequence"/>
</dbReference>
<protein>
    <submittedName>
        <fullName evidence="3">Prepilin-type N-terminal cleavage/methylation domain-containing protein</fullName>
    </submittedName>
</protein>
<dbReference type="InterPro" id="IPR012902">
    <property type="entry name" value="N_methyl_site"/>
</dbReference>
<evidence type="ECO:0000313" key="4">
    <source>
        <dbReference type="Proteomes" id="UP000516957"/>
    </source>
</evidence>
<reference evidence="3 4" key="1">
    <citation type="submission" date="2020-07" db="EMBL/GenBank/DDBJ databases">
        <title>Sequencing the genomes of 1000 actinobacteria strains.</title>
        <authorList>
            <person name="Klenk H.-P."/>
        </authorList>
    </citation>
    <scope>NUCLEOTIDE SEQUENCE [LARGE SCALE GENOMIC DNA]</scope>
    <source>
        <strain evidence="3 4">DSM 18965</strain>
    </source>
</reference>
<keyword evidence="2" id="KW-0812">Transmembrane</keyword>
<dbReference type="PROSITE" id="PS00409">
    <property type="entry name" value="PROKAR_NTER_METHYL"/>
    <property type="match status" value="1"/>
</dbReference>